<proteinExistence type="predicted"/>
<feature type="signal peptide" evidence="1">
    <location>
        <begin position="1"/>
        <end position="20"/>
    </location>
</feature>
<organism evidence="2">
    <name type="scientific">Cacopsylla melanoneura</name>
    <dbReference type="NCBI Taxonomy" id="428564"/>
    <lineage>
        <taxon>Eukaryota</taxon>
        <taxon>Metazoa</taxon>
        <taxon>Ecdysozoa</taxon>
        <taxon>Arthropoda</taxon>
        <taxon>Hexapoda</taxon>
        <taxon>Insecta</taxon>
        <taxon>Pterygota</taxon>
        <taxon>Neoptera</taxon>
        <taxon>Paraneoptera</taxon>
        <taxon>Hemiptera</taxon>
        <taxon>Sternorrhyncha</taxon>
        <taxon>Psylloidea</taxon>
        <taxon>Psyllidae</taxon>
        <taxon>Psyllinae</taxon>
        <taxon>Cacopsylla</taxon>
    </lineage>
</organism>
<evidence type="ECO:0000313" key="2">
    <source>
        <dbReference type="EMBL" id="CAG6675839.1"/>
    </source>
</evidence>
<feature type="chain" id="PRO_5036428691" description="Secreted protein" evidence="1">
    <location>
        <begin position="21"/>
        <end position="114"/>
    </location>
</feature>
<accession>A0A8D8SXS0</accession>
<name>A0A8D8SXS0_9HEMI</name>
<sequence length="114" mass="12762">MTKSDLLCLLPPLWVILLSAEGVKSVFQYLQRAQNYSRGTARRTLVVKVLDKNVHVWALNDFLFNQICQKILSNSLLNKLRLLVVTLCSADVTLHIEVNICSGGNLNSCSDSEE</sequence>
<evidence type="ECO:0000256" key="1">
    <source>
        <dbReference type="SAM" id="SignalP"/>
    </source>
</evidence>
<dbReference type="EMBL" id="HBUF01237860">
    <property type="protein sequence ID" value="CAG6675838.1"/>
    <property type="molecule type" value="Transcribed_RNA"/>
</dbReference>
<reference evidence="2" key="1">
    <citation type="submission" date="2021-05" db="EMBL/GenBank/DDBJ databases">
        <authorList>
            <person name="Alioto T."/>
            <person name="Alioto T."/>
            <person name="Gomez Garrido J."/>
        </authorList>
    </citation>
    <scope>NUCLEOTIDE SEQUENCE</scope>
</reference>
<protein>
    <recommendedName>
        <fullName evidence="3">Secreted protein</fullName>
    </recommendedName>
</protein>
<keyword evidence="1" id="KW-0732">Signal</keyword>
<dbReference type="EMBL" id="HBUF01237861">
    <property type="protein sequence ID" value="CAG6675839.1"/>
    <property type="molecule type" value="Transcribed_RNA"/>
</dbReference>
<evidence type="ECO:0008006" key="3">
    <source>
        <dbReference type="Google" id="ProtNLM"/>
    </source>
</evidence>
<dbReference type="AlphaFoldDB" id="A0A8D8SXS0"/>